<comment type="caution">
    <text evidence="2">The sequence shown here is derived from an EMBL/GenBank/DDBJ whole genome shotgun (WGS) entry which is preliminary data.</text>
</comment>
<dbReference type="RefSeq" id="WP_370441457.1">
    <property type="nucleotide sequence ID" value="NZ_JBGFTU010000010.1"/>
</dbReference>
<dbReference type="Proteomes" id="UP001565927">
    <property type="component" value="Unassembled WGS sequence"/>
</dbReference>
<evidence type="ECO:0008006" key="4">
    <source>
        <dbReference type="Google" id="ProtNLM"/>
    </source>
</evidence>
<evidence type="ECO:0000313" key="3">
    <source>
        <dbReference type="Proteomes" id="UP001565927"/>
    </source>
</evidence>
<dbReference type="EMBL" id="JBGFTU010000010">
    <property type="protein sequence ID" value="MEZ0165237.1"/>
    <property type="molecule type" value="Genomic_DNA"/>
</dbReference>
<reference evidence="2 3" key="1">
    <citation type="submission" date="2024-07" db="EMBL/GenBank/DDBJ databases">
        <authorList>
            <person name="Thanompreechachai J."/>
            <person name="Duangmal K."/>
        </authorList>
    </citation>
    <scope>NUCLEOTIDE SEQUENCE [LARGE SCALE GENOMIC DNA]</scope>
    <source>
        <strain evidence="2 3">LSe6-4</strain>
    </source>
</reference>
<name>A0ABV4H0Z3_9ACTN</name>
<proteinExistence type="predicted"/>
<protein>
    <recommendedName>
        <fullName evidence="4">AbiEi antitoxin C-terminal domain-containing protein</fullName>
    </recommendedName>
</protein>
<organism evidence="2 3">
    <name type="scientific">Kineococcus halophytocola</name>
    <dbReference type="NCBI Taxonomy" id="3234027"/>
    <lineage>
        <taxon>Bacteria</taxon>
        <taxon>Bacillati</taxon>
        <taxon>Actinomycetota</taxon>
        <taxon>Actinomycetes</taxon>
        <taxon>Kineosporiales</taxon>
        <taxon>Kineosporiaceae</taxon>
        <taxon>Kineococcus</taxon>
    </lineage>
</organism>
<evidence type="ECO:0000256" key="1">
    <source>
        <dbReference type="SAM" id="MobiDB-lite"/>
    </source>
</evidence>
<feature type="region of interest" description="Disordered" evidence="1">
    <location>
        <begin position="187"/>
        <end position="210"/>
    </location>
</feature>
<keyword evidence="3" id="KW-1185">Reference proteome</keyword>
<evidence type="ECO:0000313" key="2">
    <source>
        <dbReference type="EMBL" id="MEZ0165237.1"/>
    </source>
</evidence>
<gene>
    <name evidence="2" type="ORF">AB2L27_10755</name>
</gene>
<accession>A0ABV4H0Z3</accession>
<sequence length="210" mass="21401">MRTPWLTAVLTRGTPLDPGVPWRPPAAESWEAELRQGAVRRVVGDVLVAGDVAPDAALRARALALLLPADVVVLGVAALWVHLGHPLTAPSHVQVAGRGPGGPVGGVTVLPSRVRPLAGDVVELGALRVSAPARALLEAAAVQPHRAPRWRAALSAAGLLDPGSVARASAAAHGRTGVRVARRALSLPRSATVSPPRSARDLSPSAAGSP</sequence>